<dbReference type="SUPFAM" id="SSF53383">
    <property type="entry name" value="PLP-dependent transferases"/>
    <property type="match status" value="1"/>
</dbReference>
<dbReference type="InParanoid" id="A0A165DQH9"/>
<evidence type="ECO:0000313" key="2">
    <source>
        <dbReference type="EMBL" id="KZT05405.1"/>
    </source>
</evidence>
<keyword evidence="3" id="KW-1185">Reference proteome</keyword>
<dbReference type="EMBL" id="KV427630">
    <property type="protein sequence ID" value="KZT05405.1"/>
    <property type="molecule type" value="Genomic_DNA"/>
</dbReference>
<dbReference type="InterPro" id="IPR015424">
    <property type="entry name" value="PyrdxlP-dep_Trfase"/>
</dbReference>
<dbReference type="GO" id="GO:0016740">
    <property type="term" value="F:transferase activity"/>
    <property type="evidence" value="ECO:0007669"/>
    <property type="project" value="UniProtKB-KW"/>
</dbReference>
<dbReference type="STRING" id="1314785.A0A165DQH9"/>
<dbReference type="PANTHER" id="PTHR43092">
    <property type="entry name" value="L-CYSTEINE DESULFHYDRASE"/>
    <property type="match status" value="1"/>
</dbReference>
<dbReference type="Gene3D" id="3.40.640.10">
    <property type="entry name" value="Type I PLP-dependent aspartate aminotransferase-like (Major domain)"/>
    <property type="match status" value="1"/>
</dbReference>
<dbReference type="InterPro" id="IPR015421">
    <property type="entry name" value="PyrdxlP-dep_Trfase_major"/>
</dbReference>
<sequence length="428" mass="47970">MEKFPELGHAALPFFSLEDGYINLNSGTAGATPRRVEDATRDLADKVAAKPDRFLWFDYRPMVEEVRGLIAKLIGAHPSDCAFVSNVSHGINIVLRNFDWENGDVLVMTNCTFNTIRAAARYVSDTAPHPKLSEFTLSIPEKRKALFERFRKFLQSLKAQRRQSADETPKGKIVAVLDSISATPSVYMPWKDMVQICREESVWSVIDAAHSLGQEVDLNLTEAAPDFWVCSKWMYAKHGCAVLYVPECNHHIIRSAFPTGITFGPLPPGHEGDPQTKFSWTGTIEFTIPLSIKPALEFRELLGGEKRINDYCHTLALAGGKHLAETLNTRMMFAPNSDEAEMFTANMVNVEIPLAGSIAPTPAVTLKFQDKLLNEHNVYASQFHYDGRWWTRVSAQVYNEIGDFEKLGKALLIVCAEISEEIAERTKM</sequence>
<dbReference type="InterPro" id="IPR015422">
    <property type="entry name" value="PyrdxlP-dep_Trfase_small"/>
</dbReference>
<dbReference type="GeneID" id="63823502"/>
<evidence type="ECO:0000256" key="1">
    <source>
        <dbReference type="ARBA" id="ARBA00022898"/>
    </source>
</evidence>
<gene>
    <name evidence="2" type="ORF">LAESUDRAFT_702228</name>
</gene>
<keyword evidence="2" id="KW-0808">Transferase</keyword>
<dbReference type="AlphaFoldDB" id="A0A165DQH9"/>
<proteinExistence type="predicted"/>
<dbReference type="Proteomes" id="UP000076871">
    <property type="component" value="Unassembled WGS sequence"/>
</dbReference>
<accession>A0A165DQH9</accession>
<keyword evidence="1" id="KW-0663">Pyridoxal phosphate</keyword>
<dbReference type="FunCoup" id="A0A165DQH9">
    <property type="interactions" value="15"/>
</dbReference>
<evidence type="ECO:0000313" key="3">
    <source>
        <dbReference type="Proteomes" id="UP000076871"/>
    </source>
</evidence>
<reference evidence="2 3" key="1">
    <citation type="journal article" date="2016" name="Mol. Biol. Evol.">
        <title>Comparative Genomics of Early-Diverging Mushroom-Forming Fungi Provides Insights into the Origins of Lignocellulose Decay Capabilities.</title>
        <authorList>
            <person name="Nagy L.G."/>
            <person name="Riley R."/>
            <person name="Tritt A."/>
            <person name="Adam C."/>
            <person name="Daum C."/>
            <person name="Floudas D."/>
            <person name="Sun H."/>
            <person name="Yadav J.S."/>
            <person name="Pangilinan J."/>
            <person name="Larsson K.H."/>
            <person name="Matsuura K."/>
            <person name="Barry K."/>
            <person name="Labutti K."/>
            <person name="Kuo R."/>
            <person name="Ohm R.A."/>
            <person name="Bhattacharya S.S."/>
            <person name="Shirouzu T."/>
            <person name="Yoshinaga Y."/>
            <person name="Martin F.M."/>
            <person name="Grigoriev I.V."/>
            <person name="Hibbett D.S."/>
        </authorList>
    </citation>
    <scope>NUCLEOTIDE SEQUENCE [LARGE SCALE GENOMIC DNA]</scope>
    <source>
        <strain evidence="2 3">93-53</strain>
    </source>
</reference>
<protein>
    <submittedName>
        <fullName evidence="2">PLP-dependent transferase</fullName>
    </submittedName>
</protein>
<dbReference type="PANTHER" id="PTHR43092:SF2">
    <property type="entry name" value="HERCYNYLCYSTEINE SULFOXIDE LYASE"/>
    <property type="match status" value="1"/>
</dbReference>
<organism evidence="2 3">
    <name type="scientific">Laetiporus sulphureus 93-53</name>
    <dbReference type="NCBI Taxonomy" id="1314785"/>
    <lineage>
        <taxon>Eukaryota</taxon>
        <taxon>Fungi</taxon>
        <taxon>Dikarya</taxon>
        <taxon>Basidiomycota</taxon>
        <taxon>Agaricomycotina</taxon>
        <taxon>Agaricomycetes</taxon>
        <taxon>Polyporales</taxon>
        <taxon>Laetiporus</taxon>
    </lineage>
</organism>
<dbReference type="RefSeq" id="XP_040763145.1">
    <property type="nucleotide sequence ID" value="XM_040906473.1"/>
</dbReference>
<dbReference type="OrthoDB" id="5978656at2759"/>
<dbReference type="Gene3D" id="3.90.1150.10">
    <property type="entry name" value="Aspartate Aminotransferase, domain 1"/>
    <property type="match status" value="1"/>
</dbReference>
<name>A0A165DQH9_9APHY</name>